<comment type="caution">
    <text evidence="1">The sequence shown here is derived from an EMBL/GenBank/DDBJ whole genome shotgun (WGS) entry which is preliminary data.</text>
</comment>
<dbReference type="Gene3D" id="3.40.50.300">
    <property type="entry name" value="P-loop containing nucleotide triphosphate hydrolases"/>
    <property type="match status" value="1"/>
</dbReference>
<gene>
    <name evidence="1" type="ORF">QRD39_00640</name>
</gene>
<name>A0ABT7LPQ6_9STRE</name>
<sequence length="184" mass="21732">MERVYDLYDSKGKKLESILESRDCVFDIFSRLIGDEKTYMVVNGSAGAGKTYFLNWFVSYLKANQNVNVVVLSERLNRDKDFARAGGLFLDFDEFISYLQFLKMRANDFPEGRKRLYVIVDGFDFNSYQLELFNKLLNYFVSESFIHSLVVSTWKKDVLDFDESDFLKYRLLVNRIKKVRSIYD</sequence>
<dbReference type="EMBL" id="JASUZV010000001">
    <property type="protein sequence ID" value="MDL5042618.1"/>
    <property type="molecule type" value="Genomic_DNA"/>
</dbReference>
<dbReference type="SUPFAM" id="SSF52540">
    <property type="entry name" value="P-loop containing nucleoside triphosphate hydrolases"/>
    <property type="match status" value="1"/>
</dbReference>
<accession>A0ABT7LPQ6</accession>
<dbReference type="InterPro" id="IPR027417">
    <property type="entry name" value="P-loop_NTPase"/>
</dbReference>
<protein>
    <recommendedName>
        <fullName evidence="3">NACHT domain-containing protein</fullName>
    </recommendedName>
</protein>
<proteinExistence type="predicted"/>
<dbReference type="Proteomes" id="UP001529255">
    <property type="component" value="Unassembled WGS sequence"/>
</dbReference>
<evidence type="ECO:0000313" key="2">
    <source>
        <dbReference type="Proteomes" id="UP001529255"/>
    </source>
</evidence>
<evidence type="ECO:0008006" key="3">
    <source>
        <dbReference type="Google" id="ProtNLM"/>
    </source>
</evidence>
<reference evidence="1 2" key="1">
    <citation type="submission" date="2023-06" db="EMBL/GenBank/DDBJ databases">
        <title>A potential novel species of Streptococcus isolated from human milk sample.</title>
        <authorList>
            <person name="Nguyen H.V."/>
            <person name="Trinh A.T.V."/>
            <person name="Hoang A.T.L."/>
            <person name="Bui L.N.H."/>
            <person name="Tran Q.T.L."/>
            <person name="Trinh T."/>
        </authorList>
    </citation>
    <scope>NUCLEOTIDE SEQUENCE [LARGE SCALE GENOMIC DNA]</scope>
    <source>
        <strain evidence="1 2">VTCC 12812</strain>
    </source>
</reference>
<evidence type="ECO:0000313" key="1">
    <source>
        <dbReference type="EMBL" id="MDL5042618.1"/>
    </source>
</evidence>
<dbReference type="RefSeq" id="WP_285955291.1">
    <property type="nucleotide sequence ID" value="NZ_JASUZV010000001.1"/>
</dbReference>
<keyword evidence="2" id="KW-1185">Reference proteome</keyword>
<organism evidence="1 2">
    <name type="scientific">Streptococcus raffinosi</name>
    <dbReference type="NCBI Taxonomy" id="3053355"/>
    <lineage>
        <taxon>Bacteria</taxon>
        <taxon>Bacillati</taxon>
        <taxon>Bacillota</taxon>
        <taxon>Bacilli</taxon>
        <taxon>Lactobacillales</taxon>
        <taxon>Streptococcaceae</taxon>
        <taxon>Streptococcus</taxon>
    </lineage>
</organism>